<dbReference type="PROSITE" id="PS50111">
    <property type="entry name" value="CHEMOTAXIS_TRANSDUC_2"/>
    <property type="match status" value="1"/>
</dbReference>
<feature type="transmembrane region" description="Helical" evidence="6">
    <location>
        <begin position="225"/>
        <end position="245"/>
    </location>
</feature>
<keyword evidence="10" id="KW-1185">Reference proteome</keyword>
<feature type="domain" description="HAMP" evidence="8">
    <location>
        <begin position="249"/>
        <end position="299"/>
    </location>
</feature>
<evidence type="ECO:0000259" key="7">
    <source>
        <dbReference type="PROSITE" id="PS50111"/>
    </source>
</evidence>
<dbReference type="EMBL" id="LR699554">
    <property type="protein sequence ID" value="VVD31673.1"/>
    <property type="molecule type" value="Genomic_DNA"/>
</dbReference>
<dbReference type="SMART" id="SM00283">
    <property type="entry name" value="MA"/>
    <property type="match status" value="1"/>
</dbReference>
<dbReference type="InterPro" id="IPR024478">
    <property type="entry name" value="HlyB_4HB_MCP"/>
</dbReference>
<dbReference type="Pfam" id="PF00015">
    <property type="entry name" value="MCPsignal"/>
    <property type="match status" value="1"/>
</dbReference>
<comment type="subcellular location">
    <subcellularLocation>
        <location evidence="1">Membrane</location>
    </subcellularLocation>
</comment>
<keyword evidence="4" id="KW-0807">Transducer</keyword>
<dbReference type="Proteomes" id="UP000325811">
    <property type="component" value="Chromosome II"/>
</dbReference>
<feature type="region of interest" description="Disordered" evidence="5">
    <location>
        <begin position="557"/>
        <end position="583"/>
    </location>
</feature>
<accession>A0A5Q4ZFL7</accession>
<evidence type="ECO:0000256" key="3">
    <source>
        <dbReference type="ARBA" id="ARBA00029447"/>
    </source>
</evidence>
<dbReference type="PANTHER" id="PTHR43531:SF14">
    <property type="entry name" value="METHYL-ACCEPTING CHEMOTAXIS PROTEIN I-RELATED"/>
    <property type="match status" value="1"/>
</dbReference>
<keyword evidence="2" id="KW-0488">Methylation</keyword>
<name>A0A5Q4ZFL7_9BURK</name>
<keyword evidence="6" id="KW-0472">Membrane</keyword>
<dbReference type="PROSITE" id="PS50885">
    <property type="entry name" value="HAMP"/>
    <property type="match status" value="1"/>
</dbReference>
<dbReference type="GO" id="GO:0007165">
    <property type="term" value="P:signal transduction"/>
    <property type="evidence" value="ECO:0007669"/>
    <property type="project" value="UniProtKB-KW"/>
</dbReference>
<dbReference type="GO" id="GO:0004888">
    <property type="term" value="F:transmembrane signaling receptor activity"/>
    <property type="evidence" value="ECO:0007669"/>
    <property type="project" value="InterPro"/>
</dbReference>
<proteinExistence type="inferred from homology"/>
<dbReference type="KEGG" id="pdio:PDMSB3_0370.1"/>
<evidence type="ECO:0000256" key="1">
    <source>
        <dbReference type="ARBA" id="ARBA00004370"/>
    </source>
</evidence>
<evidence type="ECO:0000259" key="8">
    <source>
        <dbReference type="PROSITE" id="PS50885"/>
    </source>
</evidence>
<dbReference type="Gene3D" id="1.10.287.950">
    <property type="entry name" value="Methyl-accepting chemotaxis protein"/>
    <property type="match status" value="1"/>
</dbReference>
<dbReference type="InterPro" id="IPR004090">
    <property type="entry name" value="Chemotax_Me-accpt_rcpt"/>
</dbReference>
<dbReference type="PRINTS" id="PR00260">
    <property type="entry name" value="CHEMTRNSDUCR"/>
</dbReference>
<dbReference type="InterPro" id="IPR051310">
    <property type="entry name" value="MCP_chemotaxis"/>
</dbReference>
<dbReference type="InterPro" id="IPR004089">
    <property type="entry name" value="MCPsignal_dom"/>
</dbReference>
<gene>
    <name evidence="9" type="primary">tar</name>
    <name evidence="9" type="ORF">PDMSB3_0370</name>
</gene>
<sequence length="607" mass="64889">MHKCSAAHSGQWASWRLLAKGVCHSFDSSIHSVMKLFARFSLTHRLYAVSAALIVALTAVAVISWIQLTDAQRIAANAGNVRMQQLERIASTELGVTQVLLDLRHAMLVSSADDVQAAARNIDAERQQIRRNDDAFFSNITDEAGRDAFRNVWLKMQADAWPVAEANLRLVQDGHRDEAFQMLTAQTIPTFARIQKWLGEERARQGEQLGGQVSDIERALQWTRLLLVSLVTAIAVGLIALSWYIGSCLRSRVAEAQRVAERVRDGNFTVTVVDSHADEISPLLSTLGAMQNSLTEVVRSVRSNAESVATASAEIASGNADLSARTEEQAASLEETASSMEELAGTVRHNADNARQAMTLANTASDIARRGGDVVGRVVETMHGISDSSAKVAEIITVIEGIAFQTNILALNAAVEAARAGEQGRGFAVVAGEVRTLAQRSASAAKEIKDLIDDSASRVDTGSKLVEEAGSTINDVVQSVKRVTDIMGEMAAASAQQSTGVEQVSQAVSQMDQVTQQNAALVEEASAATQSMAQQAQALRDAVAVFKLDDRGVSASRPAVSRAVTRRPAPAARTPSRATPAKTAPVVTADKNAVIATDTSSVDWQAF</sequence>
<evidence type="ECO:0000256" key="5">
    <source>
        <dbReference type="SAM" id="MobiDB-lite"/>
    </source>
</evidence>
<comment type="similarity">
    <text evidence="3">Belongs to the methyl-accepting chemotaxis (MCP) protein family.</text>
</comment>
<organism evidence="9 10">
    <name type="scientific">Paraburkholderia dioscoreae</name>
    <dbReference type="NCBI Taxonomy" id="2604047"/>
    <lineage>
        <taxon>Bacteria</taxon>
        <taxon>Pseudomonadati</taxon>
        <taxon>Pseudomonadota</taxon>
        <taxon>Betaproteobacteria</taxon>
        <taxon>Burkholderiales</taxon>
        <taxon>Burkholderiaceae</taxon>
        <taxon>Paraburkholderia</taxon>
    </lineage>
</organism>
<evidence type="ECO:0000313" key="9">
    <source>
        <dbReference type="EMBL" id="VVD31673.1"/>
    </source>
</evidence>
<dbReference type="SUPFAM" id="SSF58104">
    <property type="entry name" value="Methyl-accepting chemotaxis protein (MCP) signaling domain"/>
    <property type="match status" value="1"/>
</dbReference>
<reference evidence="9 10" key="1">
    <citation type="submission" date="2019-08" db="EMBL/GenBank/DDBJ databases">
        <authorList>
            <person name="Herpell B J."/>
        </authorList>
    </citation>
    <scope>NUCLEOTIDE SEQUENCE [LARGE SCALE GENOMIC DNA]</scope>
    <source>
        <strain evidence="10">Msb3</strain>
    </source>
</reference>
<evidence type="ECO:0000256" key="2">
    <source>
        <dbReference type="ARBA" id="ARBA00022481"/>
    </source>
</evidence>
<dbReference type="FunFam" id="1.10.287.950:FF:000001">
    <property type="entry name" value="Methyl-accepting chemotaxis sensory transducer"/>
    <property type="match status" value="1"/>
</dbReference>
<evidence type="ECO:0000256" key="4">
    <source>
        <dbReference type="PROSITE-ProRule" id="PRU00284"/>
    </source>
</evidence>
<dbReference type="Pfam" id="PF12729">
    <property type="entry name" value="4HB_MCP_1"/>
    <property type="match status" value="1"/>
</dbReference>
<feature type="domain" description="Methyl-accepting transducer" evidence="7">
    <location>
        <begin position="304"/>
        <end position="533"/>
    </location>
</feature>
<dbReference type="CDD" id="cd11386">
    <property type="entry name" value="MCP_signal"/>
    <property type="match status" value="1"/>
</dbReference>
<keyword evidence="6" id="KW-0812">Transmembrane</keyword>
<dbReference type="GO" id="GO:0006935">
    <property type="term" value="P:chemotaxis"/>
    <property type="evidence" value="ECO:0007669"/>
    <property type="project" value="InterPro"/>
</dbReference>
<protein>
    <submittedName>
        <fullName evidence="9">Methyl-accepting chemotaxis protein II</fullName>
    </submittedName>
</protein>
<dbReference type="PANTHER" id="PTHR43531">
    <property type="entry name" value="PROTEIN ICFG"/>
    <property type="match status" value="1"/>
</dbReference>
<evidence type="ECO:0000313" key="10">
    <source>
        <dbReference type="Proteomes" id="UP000325811"/>
    </source>
</evidence>
<dbReference type="InterPro" id="IPR003660">
    <property type="entry name" value="HAMP_dom"/>
</dbReference>
<dbReference type="AlphaFoldDB" id="A0A5Q4ZFL7"/>
<keyword evidence="6" id="KW-1133">Transmembrane helix</keyword>
<dbReference type="GO" id="GO:0005886">
    <property type="term" value="C:plasma membrane"/>
    <property type="evidence" value="ECO:0007669"/>
    <property type="project" value="TreeGrafter"/>
</dbReference>
<feature type="transmembrane region" description="Helical" evidence="6">
    <location>
        <begin position="46"/>
        <end position="66"/>
    </location>
</feature>
<evidence type="ECO:0000256" key="6">
    <source>
        <dbReference type="SAM" id="Phobius"/>
    </source>
</evidence>